<organism evidence="3 4">
    <name type="scientific">Georgenia yuyongxinii</name>
    <dbReference type="NCBI Taxonomy" id="2589797"/>
    <lineage>
        <taxon>Bacteria</taxon>
        <taxon>Bacillati</taxon>
        <taxon>Actinomycetota</taxon>
        <taxon>Actinomycetes</taxon>
        <taxon>Micrococcales</taxon>
        <taxon>Bogoriellaceae</taxon>
        <taxon>Georgenia</taxon>
    </lineage>
</organism>
<evidence type="ECO:0000259" key="2">
    <source>
        <dbReference type="Pfam" id="PF02720"/>
    </source>
</evidence>
<gene>
    <name evidence="3" type="ORF">FJ693_06285</name>
</gene>
<feature type="region of interest" description="Disordered" evidence="1">
    <location>
        <begin position="473"/>
        <end position="547"/>
    </location>
</feature>
<proteinExistence type="predicted"/>
<comment type="caution">
    <text evidence="3">The sequence shown here is derived from an EMBL/GenBank/DDBJ whole genome shotgun (WGS) entry which is preliminary data.</text>
</comment>
<dbReference type="RefSeq" id="WP_143417684.1">
    <property type="nucleotide sequence ID" value="NZ_VJXR01000012.1"/>
</dbReference>
<evidence type="ECO:0000313" key="3">
    <source>
        <dbReference type="EMBL" id="TRW46193.1"/>
    </source>
</evidence>
<dbReference type="Proteomes" id="UP000318693">
    <property type="component" value="Unassembled WGS sequence"/>
</dbReference>
<feature type="compositionally biased region" description="Pro residues" evidence="1">
    <location>
        <begin position="517"/>
        <end position="530"/>
    </location>
</feature>
<name>A0A552WV46_9MICO</name>
<dbReference type="Pfam" id="PF02720">
    <property type="entry name" value="DUF222"/>
    <property type="match status" value="1"/>
</dbReference>
<accession>A0A552WV46</accession>
<dbReference type="InterPro" id="IPR003870">
    <property type="entry name" value="DUF222"/>
</dbReference>
<sequence>MFDDELDRDGAAGVSAPLARMLLGLTAVPDYRADMSYAGPEGYLPPRRTAPGTTSSVGWWQAELDPQLSDFQLTTLAAIRLESLTPGAGMVAVLGSLDGADVDDQTLVEAIAAHERLMAWGAATQARLVAELVARRPAASPGPTPLHMAAFELQARLGTTRYGAEAKVSLAVELENFPRVADALTTGTVDVNKAKVLLHTTPGLPDAELRRIHDTLLPDAATLTGPQLRDKLRHAALLVDPDAVAKRHAKSFADRAVTIEPAYDGMSWVSALLRCDDAEAVRTYVDALGTAAKASGDRRTADQRRADAFRDLFRTLLDRGLDLDGAELPMFARRRPHLQVTIGAGSLLGLDDQPGLLAGYGPISADLAREIATDATWQALFTDATTGEVTAVGTKLYRPGTVLARTVIARDVTCTFMGCRMPAHRCDLDHTPEYDASKAATVQQTRLDTLYARCRSHHGAKTIKAWHVERDPQTGDSIWTAPTGHQYRRRAYKPPGTTPPDPPDSPDSTSRGAPVTAKPPPSDPMPPPRPRASGTPADAGADDPPPF</sequence>
<protein>
    <submittedName>
        <fullName evidence="3">DUF222 domain-containing protein</fullName>
    </submittedName>
</protein>
<evidence type="ECO:0000313" key="4">
    <source>
        <dbReference type="Proteomes" id="UP000318693"/>
    </source>
</evidence>
<feature type="compositionally biased region" description="Pro residues" evidence="1">
    <location>
        <begin position="496"/>
        <end position="505"/>
    </location>
</feature>
<feature type="domain" description="DUF222" evidence="2">
    <location>
        <begin position="107"/>
        <end position="411"/>
    </location>
</feature>
<evidence type="ECO:0000256" key="1">
    <source>
        <dbReference type="SAM" id="MobiDB-lite"/>
    </source>
</evidence>
<dbReference type="AlphaFoldDB" id="A0A552WV46"/>
<dbReference type="EMBL" id="VJXR01000012">
    <property type="protein sequence ID" value="TRW46193.1"/>
    <property type="molecule type" value="Genomic_DNA"/>
</dbReference>
<reference evidence="3 4" key="1">
    <citation type="submission" date="2019-07" db="EMBL/GenBank/DDBJ databases">
        <title>Georgenia wutianyii sp. nov. and Georgenia *** sp. nov. isolated from plateau pika (Ochotona curzoniae) in the Qinghai-Tibet plateau of China.</title>
        <authorList>
            <person name="Tian Z."/>
        </authorList>
    </citation>
    <scope>NUCLEOTIDE SEQUENCE [LARGE SCALE GENOMIC DNA]</scope>
    <source>
        <strain evidence="3 4">Z446</strain>
    </source>
</reference>
<keyword evidence="4" id="KW-1185">Reference proteome</keyword>